<protein>
    <submittedName>
        <fullName evidence="2">CoA-transferase family III protein</fullName>
    </submittedName>
</protein>
<dbReference type="eggNOG" id="COG1804">
    <property type="taxonomic scope" value="Bacteria"/>
</dbReference>
<gene>
    <name evidence="2" type="ORF">HMPREF1250_0649</name>
</gene>
<reference evidence="2 3" key="1">
    <citation type="submission" date="2013-09" db="EMBL/GenBank/DDBJ databases">
        <authorList>
            <person name="Durkin A.S."/>
            <person name="Haft D.R."/>
            <person name="McCorrison J."/>
            <person name="Torralba M."/>
            <person name="Gillis M."/>
            <person name="Haft D.H."/>
            <person name="Methe B."/>
            <person name="Sutton G."/>
            <person name="Nelson K.E."/>
        </authorList>
    </citation>
    <scope>NUCLEOTIDE SEQUENCE [LARGE SCALE GENOMIC DNA]</scope>
    <source>
        <strain evidence="2 3">BV3C16-1</strain>
    </source>
</reference>
<dbReference type="Proteomes" id="UP000017090">
    <property type="component" value="Unassembled WGS sequence"/>
</dbReference>
<name>U7UF97_9FIRM</name>
<evidence type="ECO:0000313" key="2">
    <source>
        <dbReference type="EMBL" id="ERT57991.1"/>
    </source>
</evidence>
<dbReference type="OrthoDB" id="9797653at2"/>
<dbReference type="STRING" id="1111454.HMPREF1250_0649"/>
<keyword evidence="1 2" id="KW-0808">Transferase</keyword>
<evidence type="ECO:0000313" key="3">
    <source>
        <dbReference type="Proteomes" id="UP000017090"/>
    </source>
</evidence>
<dbReference type="SUPFAM" id="SSF89796">
    <property type="entry name" value="CoA-transferase family III (CaiB/BaiF)"/>
    <property type="match status" value="1"/>
</dbReference>
<comment type="caution">
    <text evidence="2">The sequence shown here is derived from an EMBL/GenBank/DDBJ whole genome shotgun (WGS) entry which is preliminary data.</text>
</comment>
<dbReference type="Gene3D" id="3.40.50.10540">
    <property type="entry name" value="Crotonobetainyl-coa:carnitine coa-transferase, domain 1"/>
    <property type="match status" value="1"/>
</dbReference>
<dbReference type="AlphaFoldDB" id="U7UF97"/>
<dbReference type="Pfam" id="PF02515">
    <property type="entry name" value="CoA_transf_3"/>
    <property type="match status" value="1"/>
</dbReference>
<dbReference type="InterPro" id="IPR003673">
    <property type="entry name" value="CoA-Trfase_fam_III"/>
</dbReference>
<dbReference type="InterPro" id="IPR023606">
    <property type="entry name" value="CoA-Trfase_III_dom_1_sf"/>
</dbReference>
<proteinExistence type="predicted"/>
<dbReference type="Gene3D" id="3.30.1540.10">
    <property type="entry name" value="formyl-coa transferase, domain 3"/>
    <property type="match status" value="1"/>
</dbReference>
<dbReference type="PANTHER" id="PTHR48207:SF3">
    <property type="entry name" value="SUCCINATE--HYDROXYMETHYLGLUTARATE COA-TRANSFERASE"/>
    <property type="match status" value="1"/>
</dbReference>
<dbReference type="InterPro" id="IPR044855">
    <property type="entry name" value="CoA-Trfase_III_dom3_sf"/>
</dbReference>
<dbReference type="EMBL" id="AWXA01000048">
    <property type="protein sequence ID" value="ERT57991.1"/>
    <property type="molecule type" value="Genomic_DNA"/>
</dbReference>
<dbReference type="RefSeq" id="WP_023054226.1">
    <property type="nucleotide sequence ID" value="NZ_AWXA01000048.1"/>
</dbReference>
<accession>U7UF97</accession>
<dbReference type="PANTHER" id="PTHR48207">
    <property type="entry name" value="SUCCINATE--HYDROXYMETHYLGLUTARATE COA-TRANSFERASE"/>
    <property type="match status" value="1"/>
</dbReference>
<organism evidence="2 3">
    <name type="scientific">Megasphaera vaginalis</name>
    <name type="common">ex Srinivasan et al. 2021</name>
    <dbReference type="NCBI Taxonomy" id="1111454"/>
    <lineage>
        <taxon>Bacteria</taxon>
        <taxon>Bacillati</taxon>
        <taxon>Bacillota</taxon>
        <taxon>Negativicutes</taxon>
        <taxon>Veillonellales</taxon>
        <taxon>Veillonellaceae</taxon>
        <taxon>Megasphaera</taxon>
    </lineage>
</organism>
<dbReference type="InterPro" id="IPR050483">
    <property type="entry name" value="CoA-transferase_III_domain"/>
</dbReference>
<sequence>MSNSKALEDIIVLDLTRVLAGPYCTMLLADYGAKVIKIEIPKKGDDTRGFGPLKNGSSMYYANVNRGKKGITLNLKDTEGKKIFLEMVKKADIVVENYRPGVMDKLGVGYDVLKKVNDQIIYAAVSGFGCYGPNSQRPGYDIIAQASGGLMSITGEAGGHALRVGNAMGDVLGGTNLTIGILMALHARTLTGKGQRVDVSLVDSVVSSLETGTQRYFASGKQPELMGNRYASAYPYDSFQASDGLFVIGCGNDKLFKLLCEKVLKQPELLIDPRFETNIKRCENYADLKPIIEEWSVQRTIDENVESILAAGVPAAPINDLKRVTTDPHIAEAREMFVSIHHPVIGDMRVNGNPIKLMTTKADISTPAPELGQDNAEIYGKWLGLSSEQMEELTKKNVL</sequence>
<evidence type="ECO:0000256" key="1">
    <source>
        <dbReference type="ARBA" id="ARBA00022679"/>
    </source>
</evidence>
<keyword evidence="3" id="KW-1185">Reference proteome</keyword>
<dbReference type="PATRIC" id="fig|1111454.3.peg.1767"/>
<dbReference type="GO" id="GO:0008410">
    <property type="term" value="F:CoA-transferase activity"/>
    <property type="evidence" value="ECO:0007669"/>
    <property type="project" value="TreeGrafter"/>
</dbReference>